<reference evidence="3 4" key="1">
    <citation type="journal article" date="2023" name="G3 (Bethesda)">
        <title>A haplotype-resolved chromosome-scale genome for Quercus rubra L. provides insights into the genetics of adaptive traits for red oak species.</title>
        <authorList>
            <person name="Kapoor B."/>
            <person name="Jenkins J."/>
            <person name="Schmutz J."/>
            <person name="Zhebentyayeva T."/>
            <person name="Kuelheim C."/>
            <person name="Coggeshall M."/>
            <person name="Heim C."/>
            <person name="Lasky J.R."/>
            <person name="Leites L."/>
            <person name="Islam-Faridi N."/>
            <person name="Romero-Severson J."/>
            <person name="DeLeo V.L."/>
            <person name="Lucas S.M."/>
            <person name="Lazic D."/>
            <person name="Gailing O."/>
            <person name="Carlson J."/>
            <person name="Staton M."/>
        </authorList>
    </citation>
    <scope>NUCLEOTIDE SEQUENCE [LARGE SCALE GENOMIC DNA]</scope>
    <source>
        <strain evidence="3">Pseudo-F2</strain>
    </source>
</reference>
<dbReference type="Proteomes" id="UP001324115">
    <property type="component" value="Unassembled WGS sequence"/>
</dbReference>
<dbReference type="PANTHER" id="PTHR44259">
    <property type="entry name" value="OS07G0183000 PROTEIN-RELATED"/>
    <property type="match status" value="1"/>
</dbReference>
<evidence type="ECO:0008006" key="5">
    <source>
        <dbReference type="Google" id="ProtNLM"/>
    </source>
</evidence>
<sequence>MCNWADLPHLILYEIICRLSFFDDIFIFGAVCKSWQSVVNSFEKPPLPPKYPWIMLAEEREQGNKESQTRSFFNLSDTKTYDFNLPELVGRKCFGTSFGWLLTIGTDLQINLFHPFSKHLISLPPQPTFCRQFPFEMEPEELRGFFVFKCVLSRSPWNLETHQYDPDCIIMAIYGKVRTLAFTRPGYKAWIDVESPTLRYDDIAFYKGIFYAVDAHGEVFACCSDELFACRIDDNQKVGATAVAPCPEGTHDVIKKYIVESSGGLLLVSRVRGGRLYSYEDEDQEEEIDDDPYVTIGFTVLKLKRCTQAGSKYKYKYVEVHSLGDRALFVGDNSSVSLSASSFNGCKANCIYFTDDNFEFYGTKGGGDDMGVFSMEERDTSKPYPVESLSYFSTPLWYI</sequence>
<organism evidence="3 4">
    <name type="scientific">Quercus rubra</name>
    <name type="common">Northern red oak</name>
    <name type="synonym">Quercus borealis</name>
    <dbReference type="NCBI Taxonomy" id="3512"/>
    <lineage>
        <taxon>Eukaryota</taxon>
        <taxon>Viridiplantae</taxon>
        <taxon>Streptophyta</taxon>
        <taxon>Embryophyta</taxon>
        <taxon>Tracheophyta</taxon>
        <taxon>Spermatophyta</taxon>
        <taxon>Magnoliopsida</taxon>
        <taxon>eudicotyledons</taxon>
        <taxon>Gunneridae</taxon>
        <taxon>Pentapetalae</taxon>
        <taxon>rosids</taxon>
        <taxon>fabids</taxon>
        <taxon>Fagales</taxon>
        <taxon>Fagaceae</taxon>
        <taxon>Quercus</taxon>
    </lineage>
</organism>
<dbReference type="InterPro" id="IPR050942">
    <property type="entry name" value="F-box_BR-signaling"/>
</dbReference>
<dbReference type="PANTHER" id="PTHR44259:SF114">
    <property type="entry name" value="OS06G0707300 PROTEIN"/>
    <property type="match status" value="1"/>
</dbReference>
<dbReference type="InterPro" id="IPR001810">
    <property type="entry name" value="F-box_dom"/>
</dbReference>
<keyword evidence="4" id="KW-1185">Reference proteome</keyword>
<gene>
    <name evidence="3" type="ORF">RGQ29_016574</name>
</gene>
<proteinExistence type="predicted"/>
<evidence type="ECO:0000313" key="4">
    <source>
        <dbReference type="Proteomes" id="UP001324115"/>
    </source>
</evidence>
<dbReference type="Gene3D" id="1.20.1280.50">
    <property type="match status" value="1"/>
</dbReference>
<dbReference type="InterPro" id="IPR005174">
    <property type="entry name" value="KIB1-4_b-propeller"/>
</dbReference>
<feature type="domain" description="KIB1-4 beta-propeller" evidence="2">
    <location>
        <begin position="72"/>
        <end position="374"/>
    </location>
</feature>
<dbReference type="AlphaFoldDB" id="A0AAN7FKA0"/>
<accession>A0AAN7FKA0</accession>
<feature type="domain" description="F-box" evidence="1">
    <location>
        <begin position="4"/>
        <end position="43"/>
    </location>
</feature>
<protein>
    <recommendedName>
        <fullName evidence="5">F-box protein</fullName>
    </recommendedName>
</protein>
<evidence type="ECO:0000313" key="3">
    <source>
        <dbReference type="EMBL" id="KAK4592131.1"/>
    </source>
</evidence>
<evidence type="ECO:0000259" key="2">
    <source>
        <dbReference type="Pfam" id="PF03478"/>
    </source>
</evidence>
<dbReference type="InterPro" id="IPR036047">
    <property type="entry name" value="F-box-like_dom_sf"/>
</dbReference>
<dbReference type="EMBL" id="JAXUIC010000004">
    <property type="protein sequence ID" value="KAK4592131.1"/>
    <property type="molecule type" value="Genomic_DNA"/>
</dbReference>
<dbReference type="SUPFAM" id="SSF81383">
    <property type="entry name" value="F-box domain"/>
    <property type="match status" value="1"/>
</dbReference>
<dbReference type="Pfam" id="PF00646">
    <property type="entry name" value="F-box"/>
    <property type="match status" value="1"/>
</dbReference>
<name>A0AAN7FKA0_QUERU</name>
<evidence type="ECO:0000259" key="1">
    <source>
        <dbReference type="Pfam" id="PF00646"/>
    </source>
</evidence>
<comment type="caution">
    <text evidence="3">The sequence shown here is derived from an EMBL/GenBank/DDBJ whole genome shotgun (WGS) entry which is preliminary data.</text>
</comment>
<dbReference type="Pfam" id="PF03478">
    <property type="entry name" value="Beta-prop_KIB1-4"/>
    <property type="match status" value="1"/>
</dbReference>